<dbReference type="SUPFAM" id="SSF53659">
    <property type="entry name" value="Isocitrate/Isopropylmalate dehydrogenase-like"/>
    <property type="match status" value="1"/>
</dbReference>
<keyword evidence="2 10" id="KW-0963">Cytoplasm</keyword>
<protein>
    <recommendedName>
        <fullName evidence="8 10">Phosphate acyltransferase</fullName>
        <ecNumber evidence="8 10">2.3.1.274</ecNumber>
    </recommendedName>
    <alternativeName>
        <fullName evidence="10">Acyl-ACP phosphotransacylase</fullName>
    </alternativeName>
    <alternativeName>
        <fullName evidence="10">Acyl-[acyl-carrier-protein]--phosphate acyltransferase</fullName>
    </alternativeName>
    <alternativeName>
        <fullName evidence="10">Phosphate-acyl-ACP acyltransferase</fullName>
    </alternativeName>
</protein>
<evidence type="ECO:0000313" key="11">
    <source>
        <dbReference type="EMBL" id="KXA14622.1"/>
    </source>
</evidence>
<evidence type="ECO:0000256" key="7">
    <source>
        <dbReference type="ARBA" id="ARBA00023264"/>
    </source>
</evidence>
<evidence type="ECO:0000256" key="8">
    <source>
        <dbReference type="ARBA" id="ARBA00024069"/>
    </source>
</evidence>
<proteinExistence type="inferred from homology"/>
<dbReference type="NCBIfam" id="TIGR00182">
    <property type="entry name" value="plsX"/>
    <property type="match status" value="1"/>
</dbReference>
<dbReference type="Pfam" id="PF02504">
    <property type="entry name" value="FA_synthesis"/>
    <property type="match status" value="1"/>
</dbReference>
<comment type="subunit">
    <text evidence="9 10">Homodimer. Probably interacts with PlsY.</text>
</comment>
<dbReference type="GO" id="GO:0006633">
    <property type="term" value="P:fatty acid biosynthetic process"/>
    <property type="evidence" value="ECO:0007669"/>
    <property type="project" value="UniProtKB-UniRule"/>
</dbReference>
<dbReference type="Proteomes" id="UP000070646">
    <property type="component" value="Unassembled WGS sequence"/>
</dbReference>
<dbReference type="InterPro" id="IPR012281">
    <property type="entry name" value="Phospholipid_synth_PlsX-like"/>
</dbReference>
<dbReference type="AlphaFoldDB" id="A0A133NE98"/>
<dbReference type="PANTHER" id="PTHR30100">
    <property type="entry name" value="FATTY ACID/PHOSPHOLIPID SYNTHESIS PROTEIN PLSX"/>
    <property type="match status" value="1"/>
</dbReference>
<sequence>MTFFSLYIGKKGVKLMRVAVDGMGGDHSPSAVVEGCVQALEEFKDIEIYITGPEDVLKEAFSKFKYDKERVTFIDAKEVISTNEHPAMAVKKKKDSSLVKALRLVKENECEAVISAGSTGAFLTGCTLIVGRIKGVERPALAPVMPGKNGPFMIIDAGANVDSKPSYLVQFAKMGEVYFKSVMDVNNPKVGLVNIGEEEEKGNDLTKATYKLLKEEKDINFIGNVEPREVSTGDVDVLVCDGFVGNTVLKMYEGVASTILSMIKSEVKSSFLAKLGVPFLAPALMNLKKKMDYKEYGGAPFLGVKGICVKAHGSSDAKAFKNAIRQARKFHENDLIGKLSEEITKKSFDNQKNI</sequence>
<comment type="catalytic activity">
    <reaction evidence="1 10">
        <text>a fatty acyl-[ACP] + phosphate = an acyl phosphate + holo-[ACP]</text>
        <dbReference type="Rhea" id="RHEA:42292"/>
        <dbReference type="Rhea" id="RHEA-COMP:9685"/>
        <dbReference type="Rhea" id="RHEA-COMP:14125"/>
        <dbReference type="ChEBI" id="CHEBI:43474"/>
        <dbReference type="ChEBI" id="CHEBI:59918"/>
        <dbReference type="ChEBI" id="CHEBI:64479"/>
        <dbReference type="ChEBI" id="CHEBI:138651"/>
        <dbReference type="EC" id="2.3.1.274"/>
    </reaction>
</comment>
<dbReference type="PATRIC" id="fig|1502.174.peg.200"/>
<dbReference type="PANTHER" id="PTHR30100:SF1">
    <property type="entry name" value="PHOSPHATE ACYLTRANSFERASE"/>
    <property type="match status" value="1"/>
</dbReference>
<dbReference type="EC" id="2.3.1.274" evidence="8 10"/>
<evidence type="ECO:0000256" key="10">
    <source>
        <dbReference type="HAMAP-Rule" id="MF_00019"/>
    </source>
</evidence>
<dbReference type="UniPathway" id="UPA00085"/>
<comment type="subcellular location">
    <subcellularLocation>
        <location evidence="10">Cytoplasm</location>
    </subcellularLocation>
    <text evidence="10">Associated with the membrane possibly through PlsY.</text>
</comment>
<keyword evidence="3 10" id="KW-0444">Lipid biosynthesis</keyword>
<name>A0A133NE98_CLOPF</name>
<dbReference type="GO" id="GO:0005737">
    <property type="term" value="C:cytoplasm"/>
    <property type="evidence" value="ECO:0007669"/>
    <property type="project" value="UniProtKB-SubCell"/>
</dbReference>
<evidence type="ECO:0000256" key="5">
    <source>
        <dbReference type="ARBA" id="ARBA00023098"/>
    </source>
</evidence>
<evidence type="ECO:0000256" key="4">
    <source>
        <dbReference type="ARBA" id="ARBA00022679"/>
    </source>
</evidence>
<gene>
    <name evidence="10" type="primary">plsX</name>
    <name evidence="11" type="ORF">HMPREF3222_00197</name>
</gene>
<comment type="function">
    <text evidence="10">Catalyzes the reversible formation of acyl-phosphate (acyl-PO(4)) from acyl-[acyl-carrier-protein] (acyl-ACP). This enzyme utilizes acyl-ACP as fatty acyl donor, but not acyl-CoA.</text>
</comment>
<evidence type="ECO:0000256" key="6">
    <source>
        <dbReference type="ARBA" id="ARBA00023209"/>
    </source>
</evidence>
<accession>A0A133NE98</accession>
<evidence type="ECO:0000256" key="2">
    <source>
        <dbReference type="ARBA" id="ARBA00022490"/>
    </source>
</evidence>
<dbReference type="Gene3D" id="3.40.718.10">
    <property type="entry name" value="Isopropylmalate Dehydrogenase"/>
    <property type="match status" value="1"/>
</dbReference>
<comment type="caution">
    <text evidence="11">The sequence shown here is derived from an EMBL/GenBank/DDBJ whole genome shotgun (WGS) entry which is preliminary data.</text>
</comment>
<reference evidence="11 12" key="1">
    <citation type="submission" date="2016-01" db="EMBL/GenBank/DDBJ databases">
        <authorList>
            <person name="Oliw E.H."/>
        </authorList>
    </citation>
    <scope>NUCLEOTIDE SEQUENCE [LARGE SCALE GENOMIC DNA]</scope>
    <source>
        <strain evidence="11 12">MJR7757A</strain>
    </source>
</reference>
<keyword evidence="7 10" id="KW-1208">Phospholipid metabolism</keyword>
<organism evidence="11 12">
    <name type="scientific">Clostridium perfringens</name>
    <dbReference type="NCBI Taxonomy" id="1502"/>
    <lineage>
        <taxon>Bacteria</taxon>
        <taxon>Bacillati</taxon>
        <taxon>Bacillota</taxon>
        <taxon>Clostridia</taxon>
        <taxon>Eubacteriales</taxon>
        <taxon>Clostridiaceae</taxon>
        <taxon>Clostridium</taxon>
    </lineage>
</organism>
<dbReference type="InterPro" id="IPR003664">
    <property type="entry name" value="FA_synthesis"/>
</dbReference>
<dbReference type="HAMAP" id="MF_00019">
    <property type="entry name" value="PlsX"/>
    <property type="match status" value="1"/>
</dbReference>
<evidence type="ECO:0000313" key="12">
    <source>
        <dbReference type="Proteomes" id="UP000070646"/>
    </source>
</evidence>
<evidence type="ECO:0000256" key="9">
    <source>
        <dbReference type="ARBA" id="ARBA00046608"/>
    </source>
</evidence>
<keyword evidence="4 10" id="KW-0808">Transferase</keyword>
<comment type="pathway">
    <text evidence="10">Lipid metabolism; phospholipid metabolism.</text>
</comment>
<keyword evidence="5 10" id="KW-0443">Lipid metabolism</keyword>
<dbReference type="EMBL" id="LRPU01000007">
    <property type="protein sequence ID" value="KXA14622.1"/>
    <property type="molecule type" value="Genomic_DNA"/>
</dbReference>
<keyword evidence="6 10" id="KW-0594">Phospholipid biosynthesis</keyword>
<dbReference type="PIRSF" id="PIRSF002465">
    <property type="entry name" value="Phsphlp_syn_PlsX"/>
    <property type="match status" value="1"/>
</dbReference>
<evidence type="ECO:0000256" key="3">
    <source>
        <dbReference type="ARBA" id="ARBA00022516"/>
    </source>
</evidence>
<dbReference type="GO" id="GO:0043811">
    <property type="term" value="F:phosphate:acyl-[acyl carrier protein] acyltransferase activity"/>
    <property type="evidence" value="ECO:0007669"/>
    <property type="project" value="UniProtKB-UniRule"/>
</dbReference>
<dbReference type="GO" id="GO:0008654">
    <property type="term" value="P:phospholipid biosynthetic process"/>
    <property type="evidence" value="ECO:0007669"/>
    <property type="project" value="UniProtKB-KW"/>
</dbReference>
<comment type="similarity">
    <text evidence="10">Belongs to the PlsX family.</text>
</comment>
<evidence type="ECO:0000256" key="1">
    <source>
        <dbReference type="ARBA" id="ARBA00001232"/>
    </source>
</evidence>